<feature type="domain" description="C2H2-type" evidence="14">
    <location>
        <begin position="512"/>
        <end position="539"/>
    </location>
</feature>
<evidence type="ECO:0000256" key="5">
    <source>
        <dbReference type="ARBA" id="ARBA00022737"/>
    </source>
</evidence>
<keyword evidence="10" id="KW-0804">Transcription</keyword>
<dbReference type="Proteomes" id="UP001295444">
    <property type="component" value="Chromosome 11"/>
</dbReference>
<sequence>VVDTVLGNTGRSCQSGCLIGLMMTNTNRNQMTERILDLTLEVNYLLTGEDYIVMKRSADPTIQRSSPCVLRGSCKTQSSSTVCPPHSLIHEGTNEQNILELTNQIIHLLTGEVWKYLKGQKETYKEVMMERNHPLISLDGSINRNEISGLYTSVSSPDYVTEDNEITCNQKINCVAGSKSVSHETTESEEVNLRDINTPIEHIQTEDPSPHIKEESDSCEEGNLPDRDIYTPTEDAQIEYPSTLIKEESVSLEETNVAEAAIYTINRDIQMDYTTKCETASNEKHILRSNNIYTGTDHTEAEYLPDLIKEESASREASTEVYAPTGDIHIDYTSNNESPSHKHGNLRESGIYTPREYTQTEYLSTHVKEEYASYQDENFTILDLLTPTHHTETQNKGNSNCFDRAKVSSTNSELVKQKSVNKGNTLTSTDYIGHECFKQKPHFITRKRAPKEENIISCSECGKCFAKMSYLRVHMRIHTGEKTFSCSECGKYFTDISTLKYHQMSHTGEKPFSCSACGKCFADKSNLKAHQRIHTGEKPFSCSECEKCFTHMSTLKAHQRIHTGEKPFSCSECEKCFTQMSTFQKHHRIHTGEK</sequence>
<keyword evidence="5" id="KW-0677">Repeat</keyword>
<dbReference type="Pfam" id="PF00096">
    <property type="entry name" value="zf-C2H2"/>
    <property type="match status" value="5"/>
</dbReference>
<feature type="compositionally biased region" description="Basic and acidic residues" evidence="13">
    <location>
        <begin position="203"/>
        <end position="216"/>
    </location>
</feature>
<feature type="domain" description="C2H2-type" evidence="14">
    <location>
        <begin position="456"/>
        <end position="483"/>
    </location>
</feature>
<comment type="similarity">
    <text evidence="3">Belongs to the krueppel C2H2-type zinc-finger protein family.</text>
</comment>
<dbReference type="FunFam" id="3.30.160.60:FF:002343">
    <property type="entry name" value="Zinc finger protein 33A"/>
    <property type="match status" value="1"/>
</dbReference>
<dbReference type="AlphaFoldDB" id="A0AAD1TAR2"/>
<dbReference type="GO" id="GO:0008270">
    <property type="term" value="F:zinc ion binding"/>
    <property type="evidence" value="ECO:0007669"/>
    <property type="project" value="UniProtKB-KW"/>
</dbReference>
<evidence type="ECO:0000313" key="16">
    <source>
        <dbReference type="Proteomes" id="UP001295444"/>
    </source>
</evidence>
<evidence type="ECO:0000256" key="4">
    <source>
        <dbReference type="ARBA" id="ARBA00022723"/>
    </source>
</evidence>
<dbReference type="SUPFAM" id="SSF57667">
    <property type="entry name" value="beta-beta-alpha zinc fingers"/>
    <property type="match status" value="3"/>
</dbReference>
<dbReference type="SMART" id="SM00355">
    <property type="entry name" value="ZnF_C2H2"/>
    <property type="match status" value="5"/>
</dbReference>
<organism evidence="15 16">
    <name type="scientific">Pelobates cultripes</name>
    <name type="common">Western spadefoot toad</name>
    <dbReference type="NCBI Taxonomy" id="61616"/>
    <lineage>
        <taxon>Eukaryota</taxon>
        <taxon>Metazoa</taxon>
        <taxon>Chordata</taxon>
        <taxon>Craniata</taxon>
        <taxon>Vertebrata</taxon>
        <taxon>Euteleostomi</taxon>
        <taxon>Amphibia</taxon>
        <taxon>Batrachia</taxon>
        <taxon>Anura</taxon>
        <taxon>Pelobatoidea</taxon>
        <taxon>Pelobatidae</taxon>
        <taxon>Pelobates</taxon>
    </lineage>
</organism>
<dbReference type="EMBL" id="OW240922">
    <property type="protein sequence ID" value="CAH2320937.1"/>
    <property type="molecule type" value="Genomic_DNA"/>
</dbReference>
<comment type="subcellular location">
    <subcellularLocation>
        <location evidence="2">Nucleus</location>
    </subcellularLocation>
</comment>
<evidence type="ECO:0000256" key="10">
    <source>
        <dbReference type="ARBA" id="ARBA00023163"/>
    </source>
</evidence>
<evidence type="ECO:0000256" key="3">
    <source>
        <dbReference type="ARBA" id="ARBA00006991"/>
    </source>
</evidence>
<keyword evidence="8" id="KW-0805">Transcription regulation</keyword>
<dbReference type="InterPro" id="IPR036236">
    <property type="entry name" value="Znf_C2H2_sf"/>
</dbReference>
<keyword evidence="11" id="KW-0539">Nucleus</keyword>
<feature type="domain" description="C2H2-type" evidence="14">
    <location>
        <begin position="568"/>
        <end position="594"/>
    </location>
</feature>
<keyword evidence="6 12" id="KW-0863">Zinc-finger</keyword>
<evidence type="ECO:0000256" key="2">
    <source>
        <dbReference type="ARBA" id="ARBA00004123"/>
    </source>
</evidence>
<feature type="domain" description="C2H2-type" evidence="14">
    <location>
        <begin position="540"/>
        <end position="567"/>
    </location>
</feature>
<dbReference type="InterPro" id="IPR013087">
    <property type="entry name" value="Znf_C2H2_type"/>
</dbReference>
<comment type="function">
    <text evidence="1">May be involved in transcriptional regulation.</text>
</comment>
<dbReference type="PROSITE" id="PS00028">
    <property type="entry name" value="ZINC_FINGER_C2H2_1"/>
    <property type="match status" value="5"/>
</dbReference>
<keyword evidence="9" id="KW-0238">DNA-binding</keyword>
<accession>A0AAD1TAR2</accession>
<evidence type="ECO:0000256" key="7">
    <source>
        <dbReference type="ARBA" id="ARBA00022833"/>
    </source>
</evidence>
<proteinExistence type="inferred from homology"/>
<dbReference type="PANTHER" id="PTHR24381">
    <property type="entry name" value="ZINC FINGER PROTEIN"/>
    <property type="match status" value="1"/>
</dbReference>
<evidence type="ECO:0000256" key="6">
    <source>
        <dbReference type="ARBA" id="ARBA00022771"/>
    </source>
</evidence>
<dbReference type="PROSITE" id="PS50157">
    <property type="entry name" value="ZINC_FINGER_C2H2_2"/>
    <property type="match status" value="5"/>
</dbReference>
<keyword evidence="7" id="KW-0862">Zinc</keyword>
<evidence type="ECO:0000313" key="15">
    <source>
        <dbReference type="EMBL" id="CAH2320937.1"/>
    </source>
</evidence>
<evidence type="ECO:0000256" key="12">
    <source>
        <dbReference type="PROSITE-ProRule" id="PRU00042"/>
    </source>
</evidence>
<keyword evidence="4" id="KW-0479">Metal-binding</keyword>
<feature type="domain" description="C2H2-type" evidence="14">
    <location>
        <begin position="484"/>
        <end position="511"/>
    </location>
</feature>
<dbReference type="FunFam" id="3.30.160.60:FF:000478">
    <property type="entry name" value="Zinc finger protein 133"/>
    <property type="match status" value="2"/>
</dbReference>
<evidence type="ECO:0000259" key="14">
    <source>
        <dbReference type="PROSITE" id="PS50157"/>
    </source>
</evidence>
<dbReference type="PANTHER" id="PTHR24381:SF436">
    <property type="entry name" value="ZINC FINGER PROTEIN 768"/>
    <property type="match status" value="1"/>
</dbReference>
<dbReference type="GO" id="GO:0000981">
    <property type="term" value="F:DNA-binding transcription factor activity, RNA polymerase II-specific"/>
    <property type="evidence" value="ECO:0007669"/>
    <property type="project" value="TreeGrafter"/>
</dbReference>
<evidence type="ECO:0000256" key="1">
    <source>
        <dbReference type="ARBA" id="ARBA00003767"/>
    </source>
</evidence>
<reference evidence="15" key="1">
    <citation type="submission" date="2022-03" db="EMBL/GenBank/DDBJ databases">
        <authorList>
            <person name="Alioto T."/>
            <person name="Alioto T."/>
            <person name="Gomez Garrido J."/>
        </authorList>
    </citation>
    <scope>NUCLEOTIDE SEQUENCE</scope>
</reference>
<evidence type="ECO:0000256" key="8">
    <source>
        <dbReference type="ARBA" id="ARBA00023015"/>
    </source>
</evidence>
<feature type="non-terminal residue" evidence="15">
    <location>
        <position position="1"/>
    </location>
</feature>
<dbReference type="GO" id="GO:0000977">
    <property type="term" value="F:RNA polymerase II transcription regulatory region sequence-specific DNA binding"/>
    <property type="evidence" value="ECO:0007669"/>
    <property type="project" value="TreeGrafter"/>
</dbReference>
<gene>
    <name evidence="15" type="ORF">PECUL_23A014642</name>
</gene>
<evidence type="ECO:0000256" key="13">
    <source>
        <dbReference type="SAM" id="MobiDB-lite"/>
    </source>
</evidence>
<evidence type="ECO:0000256" key="11">
    <source>
        <dbReference type="ARBA" id="ARBA00023242"/>
    </source>
</evidence>
<dbReference type="Gene3D" id="3.30.160.60">
    <property type="entry name" value="Classic Zinc Finger"/>
    <property type="match status" value="5"/>
</dbReference>
<dbReference type="FunFam" id="3.30.160.60:FF:001007">
    <property type="entry name" value="Zinc finger protein 1184"/>
    <property type="match status" value="1"/>
</dbReference>
<evidence type="ECO:0000256" key="9">
    <source>
        <dbReference type="ARBA" id="ARBA00023125"/>
    </source>
</evidence>
<keyword evidence="16" id="KW-1185">Reference proteome</keyword>
<dbReference type="FunFam" id="3.30.160.60:FF:001155">
    <property type="entry name" value="Zinc finger 30C"/>
    <property type="match status" value="1"/>
</dbReference>
<feature type="region of interest" description="Disordered" evidence="13">
    <location>
        <begin position="203"/>
        <end position="225"/>
    </location>
</feature>
<protein>
    <submittedName>
        <fullName evidence="15">Oocyte zinc finger -like</fullName>
    </submittedName>
</protein>
<dbReference type="GO" id="GO:0005634">
    <property type="term" value="C:nucleus"/>
    <property type="evidence" value="ECO:0007669"/>
    <property type="project" value="UniProtKB-SubCell"/>
</dbReference>
<name>A0AAD1TAR2_PELCU</name>